<evidence type="ECO:0000256" key="2">
    <source>
        <dbReference type="SAM" id="Phobius"/>
    </source>
</evidence>
<dbReference type="EMBL" id="GEGO01000031">
    <property type="protein sequence ID" value="JAR95373.1"/>
    <property type="molecule type" value="Transcribed_RNA"/>
</dbReference>
<organism evidence="3">
    <name type="scientific">Ixodes ricinus</name>
    <name type="common">Common tick</name>
    <name type="synonym">Acarus ricinus</name>
    <dbReference type="NCBI Taxonomy" id="34613"/>
    <lineage>
        <taxon>Eukaryota</taxon>
        <taxon>Metazoa</taxon>
        <taxon>Ecdysozoa</taxon>
        <taxon>Arthropoda</taxon>
        <taxon>Chelicerata</taxon>
        <taxon>Arachnida</taxon>
        <taxon>Acari</taxon>
        <taxon>Parasitiformes</taxon>
        <taxon>Ixodida</taxon>
        <taxon>Ixodoidea</taxon>
        <taxon>Ixodidae</taxon>
        <taxon>Ixodinae</taxon>
        <taxon>Ixodes</taxon>
    </lineage>
</organism>
<feature type="compositionally biased region" description="Low complexity" evidence="1">
    <location>
        <begin position="60"/>
        <end position="118"/>
    </location>
</feature>
<sequence length="118" mass="12590">MTMDIGHWTQRERRLLFTLIFMSVFAFCLFVTATVLGERARERGYELEQERSKTLPTPVPNVTAPTTVSSSETPSSTASSEATPSSSGSSSATKPTTVSTSTATQPSSTVQPSSPRAA</sequence>
<protein>
    <submittedName>
        <fullName evidence="3">Uncharacterized protein</fullName>
    </submittedName>
</protein>
<accession>A0A147BX98</accession>
<reference evidence="3" key="1">
    <citation type="journal article" date="2018" name="PLoS Negl. Trop. Dis.">
        <title>Sialome diversity of ticks revealed by RNAseq of single tick salivary glands.</title>
        <authorList>
            <person name="Perner J."/>
            <person name="Kropackova S."/>
            <person name="Kopacek P."/>
            <person name="Ribeiro J.M."/>
        </authorList>
    </citation>
    <scope>NUCLEOTIDE SEQUENCE</scope>
    <source>
        <strain evidence="3">Siblings of single egg batch collected in Ceske Budejovice</strain>
        <tissue evidence="3">Salivary glands</tissue>
    </source>
</reference>
<evidence type="ECO:0000256" key="1">
    <source>
        <dbReference type="SAM" id="MobiDB-lite"/>
    </source>
</evidence>
<feature type="region of interest" description="Disordered" evidence="1">
    <location>
        <begin position="43"/>
        <end position="118"/>
    </location>
</feature>
<keyword evidence="2" id="KW-1133">Transmembrane helix</keyword>
<proteinExistence type="predicted"/>
<dbReference type="AlphaFoldDB" id="A0A147BX98"/>
<keyword evidence="2" id="KW-0472">Membrane</keyword>
<feature type="transmembrane region" description="Helical" evidence="2">
    <location>
        <begin position="15"/>
        <end position="36"/>
    </location>
</feature>
<name>A0A147BX98_IXORI</name>
<keyword evidence="2" id="KW-0812">Transmembrane</keyword>
<evidence type="ECO:0000313" key="3">
    <source>
        <dbReference type="EMBL" id="JAR95373.1"/>
    </source>
</evidence>
<feature type="compositionally biased region" description="Basic and acidic residues" evidence="1">
    <location>
        <begin position="43"/>
        <end position="53"/>
    </location>
</feature>